<evidence type="ECO:0000313" key="2">
    <source>
        <dbReference type="Proteomes" id="UP000236551"/>
    </source>
</evidence>
<protein>
    <submittedName>
        <fullName evidence="1">Uncharacterized protein</fullName>
    </submittedName>
</protein>
<organism evidence="1 2">
    <name type="scientific">Escherichia coli</name>
    <dbReference type="NCBI Taxonomy" id="562"/>
    <lineage>
        <taxon>Bacteria</taxon>
        <taxon>Pseudomonadati</taxon>
        <taxon>Pseudomonadota</taxon>
        <taxon>Gammaproteobacteria</taxon>
        <taxon>Enterobacterales</taxon>
        <taxon>Enterobacteriaceae</taxon>
        <taxon>Escherichia</taxon>
    </lineage>
</organism>
<dbReference type="EMBL" id="CP024976">
    <property type="protein sequence ID" value="ATZ30223.1"/>
    <property type="molecule type" value="Genomic_DNA"/>
</dbReference>
<name>A0A2H4TL01_ECOLX</name>
<sequence>MISNYPLNSRYTINNVFTWLIKYKNLALFTFLYCEYNMVLCAVNSQKKRTIFCMLCFLIVV</sequence>
<dbReference type="AlphaFoldDB" id="A0A2H4TL01"/>
<geneLocation type="plasmid" evidence="2">
    <name>pcv839-15-p2</name>
</geneLocation>
<dbReference type="Proteomes" id="UP000236551">
    <property type="component" value="Plasmid pCV839-15-p2"/>
</dbReference>
<proteinExistence type="predicted"/>
<evidence type="ECO:0000313" key="1">
    <source>
        <dbReference type="EMBL" id="ATZ30223.1"/>
    </source>
</evidence>
<reference evidence="1 2" key="1">
    <citation type="submission" date="2017-11" db="EMBL/GenBank/DDBJ databases">
        <title>Escherichia coli CV839-15 Genome sequencing and assembly.</title>
        <authorList>
            <person name="Li Z."/>
            <person name="Song N."/>
            <person name="Li W."/>
            <person name="Philip H.R."/>
            <person name="Bu Z."/>
            <person name="Siguo L."/>
        </authorList>
    </citation>
    <scope>NUCLEOTIDE SEQUENCE [LARGE SCALE GENOMIC DNA]</scope>
    <source>
        <strain evidence="1 2">CV839-15</strain>
        <plasmid evidence="2">Plasmid pcv839-15-p2</plasmid>
    </source>
</reference>
<accession>A0A2H4TL01</accession>
<keyword evidence="1" id="KW-0614">Plasmid</keyword>
<gene>
    <name evidence="1" type="ORF">CV83915_2p0220</name>
</gene>